<keyword evidence="9" id="KW-0961">Cell wall biogenesis/degradation</keyword>
<evidence type="ECO:0000256" key="11">
    <source>
        <dbReference type="SAM" id="MobiDB-lite"/>
    </source>
</evidence>
<keyword evidence="6 12" id="KW-0812">Transmembrane</keyword>
<feature type="transmembrane region" description="Helical" evidence="12">
    <location>
        <begin position="925"/>
        <end position="944"/>
    </location>
</feature>
<feature type="region of interest" description="Disordered" evidence="11">
    <location>
        <begin position="143"/>
        <end position="220"/>
    </location>
</feature>
<feature type="compositionally biased region" description="Low complexity" evidence="11">
    <location>
        <begin position="345"/>
        <end position="357"/>
    </location>
</feature>
<organism evidence="14 15">
    <name type="scientific">Bifiguratus adelaidae</name>
    <dbReference type="NCBI Taxonomy" id="1938954"/>
    <lineage>
        <taxon>Eukaryota</taxon>
        <taxon>Fungi</taxon>
        <taxon>Fungi incertae sedis</taxon>
        <taxon>Mucoromycota</taxon>
        <taxon>Mucoromycotina</taxon>
        <taxon>Endogonomycetes</taxon>
        <taxon>Endogonales</taxon>
        <taxon>Endogonales incertae sedis</taxon>
        <taxon>Bifiguratus</taxon>
    </lineage>
</organism>
<dbReference type="Pfam" id="PF08407">
    <property type="entry name" value="Chitin_synth_1N"/>
    <property type="match status" value="1"/>
</dbReference>
<feature type="region of interest" description="Disordered" evidence="11">
    <location>
        <begin position="42"/>
        <end position="89"/>
    </location>
</feature>
<feature type="region of interest" description="Disordered" evidence="11">
    <location>
        <begin position="1200"/>
        <end position="1219"/>
    </location>
</feature>
<evidence type="ECO:0000256" key="10">
    <source>
        <dbReference type="ARBA" id="ARBA00024009"/>
    </source>
</evidence>
<feature type="transmembrane region" description="Helical" evidence="12">
    <location>
        <begin position="867"/>
        <end position="892"/>
    </location>
</feature>
<proteinExistence type="predicted"/>
<keyword evidence="4" id="KW-0328">Glycosyltransferase</keyword>
<dbReference type="InterPro" id="IPR029044">
    <property type="entry name" value="Nucleotide-diphossugar_trans"/>
</dbReference>
<evidence type="ECO:0000256" key="2">
    <source>
        <dbReference type="ARBA" id="ARBA00012543"/>
    </source>
</evidence>
<feature type="compositionally biased region" description="Polar residues" evidence="11">
    <location>
        <begin position="279"/>
        <end position="312"/>
    </location>
</feature>
<dbReference type="EMBL" id="MVBO01000024">
    <property type="protein sequence ID" value="OZJ05044.1"/>
    <property type="molecule type" value="Genomic_DNA"/>
</dbReference>
<keyword evidence="5" id="KW-0808">Transferase</keyword>
<evidence type="ECO:0000256" key="8">
    <source>
        <dbReference type="ARBA" id="ARBA00023136"/>
    </source>
</evidence>
<feature type="transmembrane region" description="Helical" evidence="12">
    <location>
        <begin position="844"/>
        <end position="860"/>
    </location>
</feature>
<feature type="compositionally biased region" description="Low complexity" evidence="11">
    <location>
        <begin position="197"/>
        <end position="214"/>
    </location>
</feature>
<accession>A0A261Y3J0</accession>
<evidence type="ECO:0000256" key="1">
    <source>
        <dbReference type="ARBA" id="ARBA00004651"/>
    </source>
</evidence>
<dbReference type="Pfam" id="PF01644">
    <property type="entry name" value="Chitin_synth_1"/>
    <property type="match status" value="1"/>
</dbReference>
<keyword evidence="8 12" id="KW-0472">Membrane</keyword>
<feature type="region of interest" description="Disordered" evidence="11">
    <location>
        <begin position="1116"/>
        <end position="1139"/>
    </location>
</feature>
<dbReference type="CDD" id="cd04190">
    <property type="entry name" value="Chitin_synth_C"/>
    <property type="match status" value="1"/>
</dbReference>
<feature type="region of interest" description="Disordered" evidence="11">
    <location>
        <begin position="277"/>
        <end position="314"/>
    </location>
</feature>
<dbReference type="AlphaFoldDB" id="A0A261Y3J0"/>
<feature type="transmembrane region" description="Helical" evidence="12">
    <location>
        <begin position="1056"/>
        <end position="1076"/>
    </location>
</feature>
<dbReference type="PANTHER" id="PTHR22914:SF9">
    <property type="entry name" value="CHITIN SYNTHASE 1"/>
    <property type="match status" value="1"/>
</dbReference>
<keyword evidence="7 12" id="KW-1133">Transmembrane helix</keyword>
<dbReference type="GO" id="GO:0030428">
    <property type="term" value="C:cell septum"/>
    <property type="evidence" value="ECO:0007669"/>
    <property type="project" value="TreeGrafter"/>
</dbReference>
<name>A0A261Y3J0_9FUNG</name>
<feature type="domain" description="Chitin synthase N-terminal" evidence="13">
    <location>
        <begin position="372"/>
        <end position="438"/>
    </location>
</feature>
<keyword evidence="15" id="KW-1185">Reference proteome</keyword>
<dbReference type="EC" id="2.4.1.16" evidence="2"/>
<dbReference type="SUPFAM" id="SSF53448">
    <property type="entry name" value="Nucleotide-diphospho-sugar transferases"/>
    <property type="match status" value="1"/>
</dbReference>
<dbReference type="GO" id="GO:0006031">
    <property type="term" value="P:chitin biosynthetic process"/>
    <property type="evidence" value="ECO:0007669"/>
    <property type="project" value="TreeGrafter"/>
</dbReference>
<dbReference type="InterPro" id="IPR013616">
    <property type="entry name" value="Chitin_synth_N"/>
</dbReference>
<reference evidence="14 15" key="1">
    <citation type="journal article" date="2017" name="Mycologia">
        <title>Bifiguratus adelaidae, gen. et sp. nov., a new member of Mucoromycotina in endophytic and soil-dwelling habitats.</title>
        <authorList>
            <person name="Torres-Cruz T.J."/>
            <person name="Billingsley Tobias T.L."/>
            <person name="Almatruk M."/>
            <person name="Hesse C."/>
            <person name="Kuske C.R."/>
            <person name="Desiro A."/>
            <person name="Benucci G.M."/>
            <person name="Bonito G."/>
            <person name="Stajich J.E."/>
            <person name="Dunlap C."/>
            <person name="Arnold A.E."/>
            <person name="Porras-Alfaro A."/>
        </authorList>
    </citation>
    <scope>NUCLEOTIDE SEQUENCE [LARGE SCALE GENOMIC DNA]</scope>
    <source>
        <strain evidence="14 15">AZ0501</strain>
    </source>
</reference>
<evidence type="ECO:0000313" key="15">
    <source>
        <dbReference type="Proteomes" id="UP000242875"/>
    </source>
</evidence>
<dbReference type="InterPro" id="IPR004835">
    <property type="entry name" value="Chitin_synth"/>
</dbReference>
<keyword evidence="3" id="KW-1003">Cell membrane</keyword>
<feature type="transmembrane region" description="Helical" evidence="12">
    <location>
        <begin position="1088"/>
        <end position="1107"/>
    </location>
</feature>
<dbReference type="OrthoDB" id="26569at2759"/>
<feature type="compositionally biased region" description="Polar residues" evidence="11">
    <location>
        <begin position="146"/>
        <end position="173"/>
    </location>
</feature>
<gene>
    <name evidence="14" type="ORF">BZG36_02133</name>
</gene>
<evidence type="ECO:0000256" key="6">
    <source>
        <dbReference type="ARBA" id="ARBA00022692"/>
    </source>
</evidence>
<evidence type="ECO:0000256" key="9">
    <source>
        <dbReference type="ARBA" id="ARBA00023316"/>
    </source>
</evidence>
<dbReference type="Proteomes" id="UP000242875">
    <property type="component" value="Unassembled WGS sequence"/>
</dbReference>
<comment type="function">
    <text evidence="10">Polymerizes chitin, a structural polymer of the cell wall and septum, by transferring the sugar moiety of UDP-GlcNAc to the non-reducing end of the growing chitin polymer.</text>
</comment>
<evidence type="ECO:0000256" key="5">
    <source>
        <dbReference type="ARBA" id="ARBA00022679"/>
    </source>
</evidence>
<sequence>MSRFSSTGIFHGLWTALSRSARNNSEEGTRDVTVRRVSDVETSRLVQDPGNSDSLRHLEEGNTPRRSADISTSQDNVHRSDPNVTQQHQTAHLNRYYRQGTRSHRHSLPPISTAVNQASTTGIRSSWSLGSVGDALASQDYAASPASMTSSNTLPQSNSQPVRSTPLPHNSPTFVGGFVIPPQDHCSSTVSPLPHGAVASQSSVPPPIAISSPSLQHHGSPGIELMVQDYRYMYPIGSGTFSPPTIGSPTSQLYPPQQQHEMHALQDAANGQVWMPHQDATQQPRMSSEELNASQAERSLSTSATEQSSTAWPSVAGPRIDRLAESITGLIGWWRASSQPPPITHPEATSPTSEPTTRYSGRAPLHQPRRYKTRKYVSLISGNLVLNCPVPRQLLHSISRRKEDEFRYMRYTAATCDPDGFVEGGYTLRQRIYGRNTELFIVVTVYNEDDLLLTRTLHGLMKNIAHLCTRNKSKTWGSDGWKKCVVCIVADGRSKVSERVLGVLAALGVYQDGIAKGSVDGKKVEAHIYEYTTQISLDSDLKCKGADKGIVPTQILFCLKENNAKKINSHRWFFNAFAPILDPNVCVLLDVGTRPGNTSIYHLWKAFDLSSEVGGACGEVCAMTGTAWLQLLNPLVAAQNFEYKMSNILDKPFESLFGYISVLPGAFSAYRYIAIKNDETGRGPLSQYFQGEPEYRLRSAHKTSGIFSANMYLAEDRILCFELVSKKCERWILKYVKQAFGETDVPDALPEFLSQRRRWLNGSFFAAVYALFHWHHVWQSGHSIGRKWTLQMLGLHNFVNLLLSWFGMANFYIAFFFITRSVGDPQIDPFGDGWGEKIFEGVRYLYYFLIIAMFICSLGNRPQGSKWMFTLCVVFFGLVMCYMLFCSAWLTFSGVHRAMSDPSWNPAASNSNAQLLLATPGFRDIIISLAATYGLYFCSSILWLDPWHMFTSFLQYLLLAPSYINVLNIYAFCNTHDVSWGTKGDNDPSIDLGAAIAAPSQGVDQVEMELPTAELDINEAYNDALLLLKQTRENKKTPRGAKTKQEDYYRSFRTQLVLVWIACNAILIAVVTSQNWDNPFVPHGDPNPYLAFVFWTVAAMASIRFLGSTTSTDLGATSTDTAAAGSTDTSTDTWAATSTDNGASVGAATSMPWDASSTDTWASASATGSMMTAFPTSAWGASGSSSASAMSTGMSSMGMPSSSASASVSGSGAPTPASAASANSVKMGLGIGAAAMAVALFM</sequence>
<evidence type="ECO:0000256" key="4">
    <source>
        <dbReference type="ARBA" id="ARBA00022676"/>
    </source>
</evidence>
<dbReference type="GO" id="GO:0071555">
    <property type="term" value="P:cell wall organization"/>
    <property type="evidence" value="ECO:0007669"/>
    <property type="project" value="UniProtKB-KW"/>
</dbReference>
<feature type="transmembrane region" description="Helical" evidence="12">
    <location>
        <begin position="759"/>
        <end position="777"/>
    </location>
</feature>
<feature type="transmembrane region" description="Helical" evidence="12">
    <location>
        <begin position="798"/>
        <end position="818"/>
    </location>
</feature>
<evidence type="ECO:0000313" key="14">
    <source>
        <dbReference type="EMBL" id="OZJ05044.1"/>
    </source>
</evidence>
<evidence type="ECO:0000256" key="7">
    <source>
        <dbReference type="ARBA" id="ARBA00022989"/>
    </source>
</evidence>
<evidence type="ECO:0000256" key="3">
    <source>
        <dbReference type="ARBA" id="ARBA00022475"/>
    </source>
</evidence>
<dbReference type="GO" id="GO:0004100">
    <property type="term" value="F:chitin synthase activity"/>
    <property type="evidence" value="ECO:0007669"/>
    <property type="project" value="UniProtKB-EC"/>
</dbReference>
<feature type="compositionally biased region" description="Basic and acidic residues" evidence="11">
    <location>
        <begin position="54"/>
        <end position="68"/>
    </location>
</feature>
<comment type="caution">
    <text evidence="14">The sequence shown here is derived from an EMBL/GenBank/DDBJ whole genome shotgun (WGS) entry which is preliminary data.</text>
</comment>
<protein>
    <recommendedName>
        <fullName evidence="2">chitin synthase</fullName>
        <ecNumber evidence="2">2.4.1.16</ecNumber>
    </recommendedName>
</protein>
<evidence type="ECO:0000259" key="13">
    <source>
        <dbReference type="Pfam" id="PF08407"/>
    </source>
</evidence>
<comment type="subcellular location">
    <subcellularLocation>
        <location evidence="1">Cell membrane</location>
        <topology evidence="1">Multi-pass membrane protein</topology>
    </subcellularLocation>
</comment>
<dbReference type="GO" id="GO:0005886">
    <property type="term" value="C:plasma membrane"/>
    <property type="evidence" value="ECO:0007669"/>
    <property type="project" value="UniProtKB-SubCell"/>
</dbReference>
<evidence type="ECO:0000256" key="12">
    <source>
        <dbReference type="SAM" id="Phobius"/>
    </source>
</evidence>
<dbReference type="PANTHER" id="PTHR22914">
    <property type="entry name" value="CHITIN SYNTHASE"/>
    <property type="match status" value="1"/>
</dbReference>
<feature type="region of interest" description="Disordered" evidence="11">
    <location>
        <begin position="338"/>
        <end position="363"/>
    </location>
</feature>